<evidence type="ECO:0000256" key="4">
    <source>
        <dbReference type="ARBA" id="ARBA00022576"/>
    </source>
</evidence>
<keyword evidence="5 7" id="KW-0808">Transferase</keyword>
<dbReference type="OrthoDB" id="550424at2759"/>
<gene>
    <name evidence="9" type="ORF">BHQ10_004268</name>
</gene>
<dbReference type="FunFam" id="3.90.1150.10:FF:000001">
    <property type="entry name" value="Aspartate aminotransferase"/>
    <property type="match status" value="1"/>
</dbReference>
<feature type="domain" description="Aminotransferase class I/classII large" evidence="8">
    <location>
        <begin position="31"/>
        <end position="408"/>
    </location>
</feature>
<dbReference type="InterPro" id="IPR015422">
    <property type="entry name" value="PyrdxlP-dep_Trfase_small"/>
</dbReference>
<evidence type="ECO:0000256" key="3">
    <source>
        <dbReference type="ARBA" id="ARBA00011738"/>
    </source>
</evidence>
<dbReference type="EMBL" id="MIKG01000007">
    <property type="protein sequence ID" value="RAO68256.1"/>
    <property type="molecule type" value="Genomic_DNA"/>
</dbReference>
<dbReference type="Proteomes" id="UP000249363">
    <property type="component" value="Unassembled WGS sequence"/>
</dbReference>
<dbReference type="AlphaFoldDB" id="A0A364KXH1"/>
<dbReference type="RefSeq" id="XP_040732772.1">
    <property type="nucleotide sequence ID" value="XM_040876615.1"/>
</dbReference>
<dbReference type="InterPro" id="IPR015424">
    <property type="entry name" value="PyrdxlP-dep_Trfase"/>
</dbReference>
<evidence type="ECO:0000313" key="10">
    <source>
        <dbReference type="Proteomes" id="UP000249363"/>
    </source>
</evidence>
<accession>A0A364KXH1</accession>
<dbReference type="SUPFAM" id="SSF53383">
    <property type="entry name" value="PLP-dependent transferases"/>
    <property type="match status" value="1"/>
</dbReference>
<dbReference type="Gene3D" id="3.40.640.10">
    <property type="entry name" value="Type I PLP-dependent aspartate aminotransferase-like (Major domain)"/>
    <property type="match status" value="1"/>
</dbReference>
<dbReference type="GO" id="GO:0005829">
    <property type="term" value="C:cytosol"/>
    <property type="evidence" value="ECO:0007669"/>
    <property type="project" value="TreeGrafter"/>
</dbReference>
<comment type="cofactor">
    <cofactor evidence="1">
        <name>pyridoxal 5'-phosphate</name>
        <dbReference type="ChEBI" id="CHEBI:597326"/>
    </cofactor>
</comment>
<evidence type="ECO:0000256" key="5">
    <source>
        <dbReference type="ARBA" id="ARBA00022679"/>
    </source>
</evidence>
<dbReference type="InterPro" id="IPR004838">
    <property type="entry name" value="NHTrfase_class1_PyrdxlP-BS"/>
</dbReference>
<evidence type="ECO:0000259" key="8">
    <source>
        <dbReference type="Pfam" id="PF00155"/>
    </source>
</evidence>
<name>A0A364KXH1_TALAM</name>
<dbReference type="GO" id="GO:0030170">
    <property type="term" value="F:pyridoxal phosphate binding"/>
    <property type="evidence" value="ECO:0007669"/>
    <property type="project" value="InterPro"/>
</dbReference>
<evidence type="ECO:0000256" key="1">
    <source>
        <dbReference type="ARBA" id="ARBA00001933"/>
    </source>
</evidence>
<dbReference type="PANTHER" id="PTHR11879">
    <property type="entry name" value="ASPARTATE AMINOTRANSFERASE"/>
    <property type="match status" value="1"/>
</dbReference>
<dbReference type="EC" id="2.6.1.1" evidence="7"/>
<evidence type="ECO:0000313" key="9">
    <source>
        <dbReference type="EMBL" id="RAO68256.1"/>
    </source>
</evidence>
<sequence>MANQYLGFRVAPADVAFGLMAEYEADPHPRKVSLIAGTYRDENGRPWILPSVKEAKQNLMANTSHEYLGIAGSPKFIKLAKSLVFGAELSVEIEDHVASIQTVSGTGANHMAALFLAKNLRPKHVLIPSPTWVNHRAIWDAVHVPILEYPYYSPETKKVDIKGMLSALEDTAETGDVVVLQACAHNPTGADLSQTEWKQVADMVKRKKLFTVFDSAYQGFATGNVDRDAWPIQYFVEHIILDKDSKSGSNNHGLCVAQSFSKNFGLYGERVGALHLVTPLHLSSHAVQSEFLCMARAEYSNPPRYGVSIVEEVLGNERLRAQWERDLLTMSSRIRVMRHAFRHKLEENGAPGDWSHIESEIGMFNYTGLRRGQVSRLQREFHIYLLPSGRVSICGLTKKNVDYVAKAIGEVLKSESA</sequence>
<keyword evidence="10" id="KW-1185">Reference proteome</keyword>
<dbReference type="InterPro" id="IPR000796">
    <property type="entry name" value="Asp_trans"/>
</dbReference>
<dbReference type="PANTHER" id="PTHR11879:SF20">
    <property type="entry name" value="ASPARTATE AMINOTRANSFERASE"/>
    <property type="match status" value="1"/>
</dbReference>
<dbReference type="InterPro" id="IPR004839">
    <property type="entry name" value="Aminotransferase_I/II_large"/>
</dbReference>
<dbReference type="InterPro" id="IPR015421">
    <property type="entry name" value="PyrdxlP-dep_Trfase_major"/>
</dbReference>
<comment type="catalytic activity">
    <reaction evidence="7">
        <text>L-aspartate + 2-oxoglutarate = oxaloacetate + L-glutamate</text>
        <dbReference type="Rhea" id="RHEA:21824"/>
        <dbReference type="ChEBI" id="CHEBI:16452"/>
        <dbReference type="ChEBI" id="CHEBI:16810"/>
        <dbReference type="ChEBI" id="CHEBI:29985"/>
        <dbReference type="ChEBI" id="CHEBI:29991"/>
        <dbReference type="EC" id="2.6.1.1"/>
    </reaction>
</comment>
<organism evidence="9 10">
    <name type="scientific">Talaromyces amestolkiae</name>
    <dbReference type="NCBI Taxonomy" id="1196081"/>
    <lineage>
        <taxon>Eukaryota</taxon>
        <taxon>Fungi</taxon>
        <taxon>Dikarya</taxon>
        <taxon>Ascomycota</taxon>
        <taxon>Pezizomycotina</taxon>
        <taxon>Eurotiomycetes</taxon>
        <taxon>Eurotiomycetidae</taxon>
        <taxon>Eurotiales</taxon>
        <taxon>Trichocomaceae</taxon>
        <taxon>Talaromyces</taxon>
        <taxon>Talaromyces sect. Talaromyces</taxon>
    </lineage>
</organism>
<dbReference type="NCBIfam" id="NF006719">
    <property type="entry name" value="PRK09257.1"/>
    <property type="match status" value="1"/>
</dbReference>
<comment type="caution">
    <text evidence="9">The sequence shown here is derived from an EMBL/GenBank/DDBJ whole genome shotgun (WGS) entry which is preliminary data.</text>
</comment>
<evidence type="ECO:0000256" key="2">
    <source>
        <dbReference type="ARBA" id="ARBA00007441"/>
    </source>
</evidence>
<dbReference type="FunFam" id="3.40.640.10:FF:000066">
    <property type="entry name" value="Aspartate aminotransferase"/>
    <property type="match status" value="1"/>
</dbReference>
<comment type="similarity">
    <text evidence="2">Belongs to the class-I pyridoxal-phosphate-dependent aminotransferase family.</text>
</comment>
<evidence type="ECO:0000256" key="6">
    <source>
        <dbReference type="ARBA" id="ARBA00022898"/>
    </source>
</evidence>
<dbReference type="Pfam" id="PF00155">
    <property type="entry name" value="Aminotran_1_2"/>
    <property type="match status" value="1"/>
</dbReference>
<dbReference type="Gene3D" id="3.90.1150.10">
    <property type="entry name" value="Aspartate Aminotransferase, domain 1"/>
    <property type="match status" value="1"/>
</dbReference>
<dbReference type="GO" id="GO:0006532">
    <property type="term" value="P:aspartate biosynthetic process"/>
    <property type="evidence" value="ECO:0007669"/>
    <property type="project" value="TreeGrafter"/>
</dbReference>
<dbReference type="CDD" id="cd00609">
    <property type="entry name" value="AAT_like"/>
    <property type="match status" value="1"/>
</dbReference>
<keyword evidence="6" id="KW-0663">Pyridoxal phosphate</keyword>
<dbReference type="GO" id="GO:0004069">
    <property type="term" value="F:L-aspartate:2-oxoglutarate aminotransferase activity"/>
    <property type="evidence" value="ECO:0007669"/>
    <property type="project" value="UniProtKB-EC"/>
</dbReference>
<reference evidence="9 10" key="1">
    <citation type="journal article" date="2017" name="Biotechnol. Biofuels">
        <title>Differential beta-glucosidase expression as a function of carbon source availability in Talaromyces amestolkiae: a genomic and proteomic approach.</title>
        <authorList>
            <person name="de Eugenio L.I."/>
            <person name="Mendez-Liter J.A."/>
            <person name="Nieto-Dominguez M."/>
            <person name="Alonso L."/>
            <person name="Gil-Munoz J."/>
            <person name="Barriuso J."/>
            <person name="Prieto A."/>
            <person name="Martinez M.J."/>
        </authorList>
    </citation>
    <scope>NUCLEOTIDE SEQUENCE [LARGE SCALE GENOMIC DNA]</scope>
    <source>
        <strain evidence="9 10">CIB</strain>
    </source>
</reference>
<dbReference type="STRING" id="1196081.A0A364KXH1"/>
<dbReference type="PROSITE" id="PS00105">
    <property type="entry name" value="AA_TRANSFER_CLASS_1"/>
    <property type="match status" value="1"/>
</dbReference>
<proteinExistence type="inferred from homology"/>
<comment type="subunit">
    <text evidence="3 7">Homodimer.</text>
</comment>
<evidence type="ECO:0000256" key="7">
    <source>
        <dbReference type="RuleBase" id="RU000480"/>
    </source>
</evidence>
<keyword evidence="4 7" id="KW-0032">Aminotransferase</keyword>
<dbReference type="GeneID" id="63793484"/>
<dbReference type="PRINTS" id="PR00799">
    <property type="entry name" value="TRANSAMINASE"/>
</dbReference>
<protein>
    <recommendedName>
        <fullName evidence="7">Aspartate aminotransferase</fullName>
        <ecNumber evidence="7">2.6.1.1</ecNumber>
    </recommendedName>
</protein>
<comment type="miscellaneous">
    <text evidence="7">In eukaryotes there are cytoplasmic, mitochondrial and chloroplastic isozymes.</text>
</comment>